<evidence type="ECO:0000313" key="3">
    <source>
        <dbReference type="EMBL" id="MDR7666256.1"/>
    </source>
</evidence>
<organism evidence="3 4">
    <name type="scientific">Methanosarcina baikalica</name>
    <dbReference type="NCBI Taxonomy" id="3073890"/>
    <lineage>
        <taxon>Archaea</taxon>
        <taxon>Methanobacteriati</taxon>
        <taxon>Methanobacteriota</taxon>
        <taxon>Stenosarchaea group</taxon>
        <taxon>Methanomicrobia</taxon>
        <taxon>Methanosarcinales</taxon>
        <taxon>Methanosarcinaceae</taxon>
        <taxon>Methanosarcina</taxon>
    </lineage>
</organism>
<comment type="caution">
    <text evidence="3">The sequence shown here is derived from an EMBL/GenBank/DDBJ whole genome shotgun (WGS) entry which is preliminary data.</text>
</comment>
<evidence type="ECO:0000313" key="4">
    <source>
        <dbReference type="Proteomes" id="UP001246244"/>
    </source>
</evidence>
<sequence length="204" mass="22687">MEPMKKGENLKALIIIDMTNDFVFETYEYEGETYQGKLVAPLGKTIIDKTAGLIKKAVSGGTVSVFRLTKDHLNAFANPELELKVAELGINEVFITGLVEEICIYINGLGFLERGFRTNIVKGCTAPFEEEKGKEALKELTACGAKLVDDIPDDIKVILLLEDEHDENSEEIKSGAWPPHNMKGTPGALTVREIREALEERYKQ</sequence>
<dbReference type="PANTHER" id="PTHR43540:SF10">
    <property type="entry name" value="ISOCHORISMATASE"/>
    <property type="match status" value="1"/>
</dbReference>
<evidence type="ECO:0000256" key="1">
    <source>
        <dbReference type="ARBA" id="ARBA00022801"/>
    </source>
</evidence>
<protein>
    <submittedName>
        <fullName evidence="3">Isochorismatase family protein</fullName>
    </submittedName>
</protein>
<gene>
    <name evidence="3" type="ORF">RG963_10800</name>
</gene>
<proteinExistence type="predicted"/>
<dbReference type="PANTHER" id="PTHR43540">
    <property type="entry name" value="PEROXYUREIDOACRYLATE/UREIDOACRYLATE AMIDOHYDROLASE-RELATED"/>
    <property type="match status" value="1"/>
</dbReference>
<keyword evidence="4" id="KW-1185">Reference proteome</keyword>
<dbReference type="SUPFAM" id="SSF52499">
    <property type="entry name" value="Isochorismatase-like hydrolases"/>
    <property type="match status" value="1"/>
</dbReference>
<evidence type="ECO:0000259" key="2">
    <source>
        <dbReference type="Pfam" id="PF00857"/>
    </source>
</evidence>
<dbReference type="RefSeq" id="WP_310576283.1">
    <property type="nucleotide sequence ID" value="NZ_JAVKPK010000043.1"/>
</dbReference>
<name>A0ABU2D2P7_9EURY</name>
<dbReference type="InterPro" id="IPR000868">
    <property type="entry name" value="Isochorismatase-like_dom"/>
</dbReference>
<dbReference type="InterPro" id="IPR036380">
    <property type="entry name" value="Isochorismatase-like_sf"/>
</dbReference>
<feature type="domain" description="Isochorismatase-like" evidence="2">
    <location>
        <begin position="67"/>
        <end position="149"/>
    </location>
</feature>
<dbReference type="EMBL" id="JAVKPK010000043">
    <property type="protein sequence ID" value="MDR7666256.1"/>
    <property type="molecule type" value="Genomic_DNA"/>
</dbReference>
<dbReference type="InterPro" id="IPR050272">
    <property type="entry name" value="Isochorismatase-like_hydrls"/>
</dbReference>
<accession>A0ABU2D2P7</accession>
<dbReference type="Proteomes" id="UP001246244">
    <property type="component" value="Unassembled WGS sequence"/>
</dbReference>
<dbReference type="Pfam" id="PF00857">
    <property type="entry name" value="Isochorismatase"/>
    <property type="match status" value="1"/>
</dbReference>
<dbReference type="Gene3D" id="3.40.50.850">
    <property type="entry name" value="Isochorismatase-like"/>
    <property type="match status" value="1"/>
</dbReference>
<reference evidence="4" key="1">
    <citation type="submission" date="2023-07" db="EMBL/GenBank/DDBJ databases">
        <title>Whole-genome sequencing of a new Methanosarcina sp. Z-7115.</title>
        <authorList>
            <person name="Zhilina T.N."/>
            <person name="Merkel A.Y."/>
        </authorList>
    </citation>
    <scope>NUCLEOTIDE SEQUENCE [LARGE SCALE GENOMIC DNA]</scope>
    <source>
        <strain evidence="4">Z-7115</strain>
    </source>
</reference>
<keyword evidence="1" id="KW-0378">Hydrolase</keyword>